<keyword evidence="3" id="KW-0813">Transport</keyword>
<dbReference type="GO" id="GO:0005789">
    <property type="term" value="C:endoplasmic reticulum membrane"/>
    <property type="evidence" value="ECO:0007669"/>
    <property type="project" value="TreeGrafter"/>
</dbReference>
<feature type="domain" description="AMP-dependent synthetase/ligase" evidence="18">
    <location>
        <begin position="61"/>
        <end position="382"/>
    </location>
</feature>
<dbReference type="GO" id="GO:0005324">
    <property type="term" value="F:long-chain fatty acid transmembrane transporter activity"/>
    <property type="evidence" value="ECO:0007669"/>
    <property type="project" value="TreeGrafter"/>
</dbReference>
<evidence type="ECO:0000256" key="8">
    <source>
        <dbReference type="ARBA" id="ARBA00022832"/>
    </source>
</evidence>
<dbReference type="InterPro" id="IPR042099">
    <property type="entry name" value="ANL_N_sf"/>
</dbReference>
<organism evidence="19 20">
    <name type="scientific">Atractosteus spatula</name>
    <name type="common">Alligator gar</name>
    <name type="synonym">Lepisosteus spatula</name>
    <dbReference type="NCBI Taxonomy" id="7917"/>
    <lineage>
        <taxon>Eukaryota</taxon>
        <taxon>Metazoa</taxon>
        <taxon>Chordata</taxon>
        <taxon>Craniata</taxon>
        <taxon>Vertebrata</taxon>
        <taxon>Euteleostomi</taxon>
        <taxon>Actinopterygii</taxon>
        <taxon>Neopterygii</taxon>
        <taxon>Holostei</taxon>
        <taxon>Semionotiformes</taxon>
        <taxon>Lepisosteidae</taxon>
        <taxon>Atractosteus</taxon>
    </lineage>
</organism>
<accession>A0A8J7NU28</accession>
<dbReference type="Proteomes" id="UP000736164">
    <property type="component" value="Unassembled WGS sequence"/>
</dbReference>
<sequence>MMLLSLFVAAAAGFLALLIFQKMFYPYFWDDLIYYLKFQRVKRLMKLRMGEGFVTFLDCFVHQARKTPDKPFIVFEGEVYTYEDVDKRSNKVAQVFKQQGGVKKGDTVALLMSNEPDFICVWFGLCKLGCQVAFLNFNIKSKSLLHCFESCEAKTLVLGADFIHLLDDVLFTLQQNKIDLWLLDRDSPYQGVNTLLDKIEGTSEESVPDVCSPTNIMSNFIYIFTSGTTGLPKAARISHLKAVMCLCFLRLCGATSNDNIYITLPLYHMSASLLGIGGCIELGATCVLKRKFSASQFWSDCRKYNVTVFQYIGELCRYLVNQPKVAGEMNHKVRIAAGSGLRSDVWKEFIKRFGKIKIVESYGLTEASIGFVNYTNKIGPIGRAGFLNKRILPFDFLKYDLQSNEPVRTEKGYCVKVKKAFYFIGETGLLVAPVSVMNPFLGYAGNRELSEKKLLRNVFKGGDLYFNTGDLMLHDDEDFVYFRDRVGDTFRWKAENVATTEVADVLSSVDFLQEVNVYGVSVPGYEGKVGMAALVLKCDHKLDGKELYAHLIKHLPLYSWPWFLRVQMSLDVTETFKQQKGKLVAEGFNPAVIKEPLYFLDTSEKTYIPLTETVYDDIVSGQIRL</sequence>
<evidence type="ECO:0000256" key="1">
    <source>
        <dbReference type="ARBA" id="ARBA00004651"/>
    </source>
</evidence>
<dbReference type="FunFam" id="3.40.50.12780:FF:000005">
    <property type="entry name" value="Solute carrier family 27 member 6"/>
    <property type="match status" value="1"/>
</dbReference>
<dbReference type="FunFam" id="3.30.300.30:FF:000002">
    <property type="entry name" value="Long-chain fatty acid transport protein 1"/>
    <property type="match status" value="1"/>
</dbReference>
<keyword evidence="10" id="KW-0445">Lipid transport</keyword>
<dbReference type="InterPro" id="IPR045851">
    <property type="entry name" value="AMP-bd_C_sf"/>
</dbReference>
<dbReference type="EMBL" id="JAAWVO010039630">
    <property type="protein sequence ID" value="MBN3318355.1"/>
    <property type="molecule type" value="Genomic_DNA"/>
</dbReference>
<evidence type="ECO:0000256" key="6">
    <source>
        <dbReference type="ARBA" id="ARBA00022692"/>
    </source>
</evidence>
<name>A0A8J7NU28_ATRSP</name>
<keyword evidence="5" id="KW-0436">Ligase</keyword>
<protein>
    <recommendedName>
        <fullName evidence="14">long-chain-fatty-acid--CoA ligase</fullName>
        <ecNumber evidence="14">6.2.1.3</ecNumber>
    </recommendedName>
    <alternativeName>
        <fullName evidence="16">Long-chain-fatty-acid--CoA ligase</fullName>
    </alternativeName>
</protein>
<evidence type="ECO:0000256" key="5">
    <source>
        <dbReference type="ARBA" id="ARBA00022598"/>
    </source>
</evidence>
<dbReference type="PANTHER" id="PTHR43107:SF16">
    <property type="entry name" value="LONG-CHAIN FATTY ACID TRANSPORT PROTEIN 6-LIKE"/>
    <property type="match status" value="1"/>
</dbReference>
<evidence type="ECO:0000256" key="17">
    <source>
        <dbReference type="ARBA" id="ARBA00048666"/>
    </source>
</evidence>
<dbReference type="GO" id="GO:0004467">
    <property type="term" value="F:long-chain fatty acid-CoA ligase activity"/>
    <property type="evidence" value="ECO:0007669"/>
    <property type="project" value="UniProtKB-EC"/>
</dbReference>
<dbReference type="InterPro" id="IPR020845">
    <property type="entry name" value="AMP-binding_CS"/>
</dbReference>
<feature type="non-terminal residue" evidence="19">
    <location>
        <position position="625"/>
    </location>
</feature>
<evidence type="ECO:0000256" key="11">
    <source>
        <dbReference type="ARBA" id="ARBA00023098"/>
    </source>
</evidence>
<dbReference type="GO" id="GO:0000166">
    <property type="term" value="F:nucleotide binding"/>
    <property type="evidence" value="ECO:0007669"/>
    <property type="project" value="UniProtKB-KW"/>
</dbReference>
<evidence type="ECO:0000313" key="19">
    <source>
        <dbReference type="EMBL" id="MBN3318355.1"/>
    </source>
</evidence>
<keyword evidence="7" id="KW-0547">Nucleotide-binding</keyword>
<dbReference type="PROSITE" id="PS00455">
    <property type="entry name" value="AMP_BINDING"/>
    <property type="match status" value="1"/>
</dbReference>
<evidence type="ECO:0000259" key="18">
    <source>
        <dbReference type="Pfam" id="PF00501"/>
    </source>
</evidence>
<dbReference type="GO" id="GO:0044539">
    <property type="term" value="P:long-chain fatty acid import into cell"/>
    <property type="evidence" value="ECO:0007669"/>
    <property type="project" value="TreeGrafter"/>
</dbReference>
<evidence type="ECO:0000256" key="12">
    <source>
        <dbReference type="ARBA" id="ARBA00023136"/>
    </source>
</evidence>
<comment type="subcellular location">
    <subcellularLocation>
        <location evidence="1">Cell membrane</location>
        <topology evidence="1">Multi-pass membrane protein</topology>
    </subcellularLocation>
</comment>
<gene>
    <name evidence="19" type="primary">Slc27a6_1</name>
    <name evidence="19" type="ORF">GTO95_0015470</name>
</gene>
<comment type="catalytic activity">
    <reaction evidence="15">
        <text>a very long-chain fatty acid + ATP + CoA = a very long-chain fatty acyl-CoA + AMP + diphosphate</text>
        <dbReference type="Rhea" id="RHEA:54536"/>
        <dbReference type="ChEBI" id="CHEBI:30616"/>
        <dbReference type="ChEBI" id="CHEBI:33019"/>
        <dbReference type="ChEBI" id="CHEBI:57287"/>
        <dbReference type="ChEBI" id="CHEBI:58950"/>
        <dbReference type="ChEBI" id="CHEBI:138261"/>
        <dbReference type="ChEBI" id="CHEBI:456215"/>
    </reaction>
    <physiologicalReaction direction="left-to-right" evidence="15">
        <dbReference type="Rhea" id="RHEA:54537"/>
    </physiologicalReaction>
</comment>
<dbReference type="Gene3D" id="3.30.300.30">
    <property type="match status" value="1"/>
</dbReference>
<dbReference type="NCBIfam" id="NF006134">
    <property type="entry name" value="PRK08279.1"/>
    <property type="match status" value="1"/>
</dbReference>
<comment type="caution">
    <text evidence="19">The sequence shown here is derived from an EMBL/GenBank/DDBJ whole genome shotgun (WGS) entry which is preliminary data.</text>
</comment>
<evidence type="ECO:0000256" key="13">
    <source>
        <dbReference type="ARBA" id="ARBA00024484"/>
    </source>
</evidence>
<dbReference type="AlphaFoldDB" id="A0A8J7NU28"/>
<evidence type="ECO:0000256" key="16">
    <source>
        <dbReference type="ARBA" id="ARBA00041297"/>
    </source>
</evidence>
<evidence type="ECO:0000256" key="7">
    <source>
        <dbReference type="ARBA" id="ARBA00022741"/>
    </source>
</evidence>
<reference evidence="19" key="1">
    <citation type="journal article" date="2021" name="Cell">
        <title>Tracing the genetic footprints of vertebrate landing in non-teleost ray-finned fishes.</title>
        <authorList>
            <person name="Bi X."/>
            <person name="Wang K."/>
            <person name="Yang L."/>
            <person name="Pan H."/>
            <person name="Jiang H."/>
            <person name="Wei Q."/>
            <person name="Fang M."/>
            <person name="Yu H."/>
            <person name="Zhu C."/>
            <person name="Cai Y."/>
            <person name="He Y."/>
            <person name="Gan X."/>
            <person name="Zeng H."/>
            <person name="Yu D."/>
            <person name="Zhu Y."/>
            <person name="Jiang H."/>
            <person name="Qiu Q."/>
            <person name="Yang H."/>
            <person name="Zhang Y.E."/>
            <person name="Wang W."/>
            <person name="Zhu M."/>
            <person name="He S."/>
            <person name="Zhang G."/>
        </authorList>
    </citation>
    <scope>NUCLEOTIDE SEQUENCE</scope>
    <source>
        <strain evidence="19">Allg_001</strain>
    </source>
</reference>
<dbReference type="EC" id="6.2.1.3" evidence="14"/>
<dbReference type="GO" id="GO:0005886">
    <property type="term" value="C:plasma membrane"/>
    <property type="evidence" value="ECO:0007669"/>
    <property type="project" value="UniProtKB-SubCell"/>
</dbReference>
<keyword evidence="8" id="KW-0276">Fatty acid metabolism</keyword>
<evidence type="ECO:0000313" key="20">
    <source>
        <dbReference type="Proteomes" id="UP000736164"/>
    </source>
</evidence>
<keyword evidence="20" id="KW-1185">Reference proteome</keyword>
<evidence type="ECO:0000256" key="10">
    <source>
        <dbReference type="ARBA" id="ARBA00023055"/>
    </source>
</evidence>
<feature type="non-terminal residue" evidence="19">
    <location>
        <position position="1"/>
    </location>
</feature>
<evidence type="ECO:0000256" key="15">
    <source>
        <dbReference type="ARBA" id="ARBA00036527"/>
    </source>
</evidence>
<evidence type="ECO:0000256" key="2">
    <source>
        <dbReference type="ARBA" id="ARBA00006432"/>
    </source>
</evidence>
<comment type="catalytic activity">
    <reaction evidence="17">
        <text>tetracosanoate + ATP + CoA = tetracosanoyl-CoA + AMP + diphosphate</text>
        <dbReference type="Rhea" id="RHEA:33639"/>
        <dbReference type="ChEBI" id="CHEBI:30616"/>
        <dbReference type="ChEBI" id="CHEBI:31014"/>
        <dbReference type="ChEBI" id="CHEBI:33019"/>
        <dbReference type="ChEBI" id="CHEBI:57287"/>
        <dbReference type="ChEBI" id="CHEBI:65052"/>
        <dbReference type="ChEBI" id="CHEBI:456215"/>
    </reaction>
    <physiologicalReaction direction="left-to-right" evidence="17">
        <dbReference type="Rhea" id="RHEA:33640"/>
    </physiologicalReaction>
</comment>
<comment type="catalytic activity">
    <reaction evidence="13">
        <text>a long-chain fatty acid + ATP + CoA = a long-chain fatty acyl-CoA + AMP + diphosphate</text>
        <dbReference type="Rhea" id="RHEA:15421"/>
        <dbReference type="ChEBI" id="CHEBI:30616"/>
        <dbReference type="ChEBI" id="CHEBI:33019"/>
        <dbReference type="ChEBI" id="CHEBI:57287"/>
        <dbReference type="ChEBI" id="CHEBI:57560"/>
        <dbReference type="ChEBI" id="CHEBI:83139"/>
        <dbReference type="ChEBI" id="CHEBI:456215"/>
        <dbReference type="EC" id="6.2.1.3"/>
    </reaction>
    <physiologicalReaction direction="left-to-right" evidence="13">
        <dbReference type="Rhea" id="RHEA:15422"/>
    </physiologicalReaction>
</comment>
<proteinExistence type="inferred from homology"/>
<evidence type="ECO:0000256" key="14">
    <source>
        <dbReference type="ARBA" id="ARBA00026121"/>
    </source>
</evidence>
<keyword evidence="11" id="KW-0443">Lipid metabolism</keyword>
<dbReference type="Pfam" id="PF00501">
    <property type="entry name" value="AMP-binding"/>
    <property type="match status" value="1"/>
</dbReference>
<dbReference type="Gene3D" id="3.40.50.12780">
    <property type="entry name" value="N-terminal domain of ligase-like"/>
    <property type="match status" value="1"/>
</dbReference>
<keyword evidence="12" id="KW-0472">Membrane</keyword>
<keyword evidence="4" id="KW-1003">Cell membrane</keyword>
<dbReference type="PANTHER" id="PTHR43107">
    <property type="entry name" value="LONG-CHAIN FATTY ACID TRANSPORT PROTEIN"/>
    <property type="match status" value="1"/>
</dbReference>
<comment type="similarity">
    <text evidence="2">Belongs to the ATP-dependent AMP-binding enzyme family.</text>
</comment>
<keyword evidence="6" id="KW-0812">Transmembrane</keyword>
<evidence type="ECO:0000256" key="3">
    <source>
        <dbReference type="ARBA" id="ARBA00022448"/>
    </source>
</evidence>
<dbReference type="SUPFAM" id="SSF56801">
    <property type="entry name" value="Acetyl-CoA synthetase-like"/>
    <property type="match status" value="1"/>
</dbReference>
<evidence type="ECO:0000256" key="9">
    <source>
        <dbReference type="ARBA" id="ARBA00022989"/>
    </source>
</evidence>
<evidence type="ECO:0000256" key="4">
    <source>
        <dbReference type="ARBA" id="ARBA00022475"/>
    </source>
</evidence>
<dbReference type="InterPro" id="IPR000873">
    <property type="entry name" value="AMP-dep_synth/lig_dom"/>
</dbReference>
<keyword evidence="9" id="KW-1133">Transmembrane helix</keyword>